<dbReference type="InterPro" id="IPR006076">
    <property type="entry name" value="FAD-dep_OxRdtase"/>
</dbReference>
<evidence type="ECO:0000313" key="7">
    <source>
        <dbReference type="EMBL" id="HJA07410.1"/>
    </source>
</evidence>
<dbReference type="InterPro" id="IPR017941">
    <property type="entry name" value="Rieske_2Fe-2S"/>
</dbReference>
<reference evidence="7" key="2">
    <citation type="submission" date="2021-04" db="EMBL/GenBank/DDBJ databases">
        <authorList>
            <person name="Gilroy R."/>
        </authorList>
    </citation>
    <scope>NUCLEOTIDE SEQUENCE</scope>
    <source>
        <strain evidence="7">ChiSjej2B20-11307</strain>
    </source>
</reference>
<name>A0A9D2KJT8_9FIRM</name>
<dbReference type="Proteomes" id="UP000824223">
    <property type="component" value="Unassembled WGS sequence"/>
</dbReference>
<dbReference type="GO" id="GO:0004497">
    <property type="term" value="F:monooxygenase activity"/>
    <property type="evidence" value="ECO:0007669"/>
    <property type="project" value="UniProtKB-ARBA"/>
</dbReference>
<keyword evidence="4" id="KW-0411">Iron-sulfur</keyword>
<dbReference type="Gene3D" id="3.50.50.60">
    <property type="entry name" value="FAD/NAD(P)-binding domain"/>
    <property type="match status" value="1"/>
</dbReference>
<dbReference type="GO" id="GO:0016020">
    <property type="term" value="C:membrane"/>
    <property type="evidence" value="ECO:0007669"/>
    <property type="project" value="InterPro"/>
</dbReference>
<dbReference type="Gene3D" id="2.102.10.10">
    <property type="entry name" value="Rieske [2Fe-2S] iron-sulphur domain"/>
    <property type="match status" value="1"/>
</dbReference>
<dbReference type="Pfam" id="PF00355">
    <property type="entry name" value="Rieske"/>
    <property type="match status" value="1"/>
</dbReference>
<dbReference type="EMBL" id="DXAK01000046">
    <property type="protein sequence ID" value="HJA07410.1"/>
    <property type="molecule type" value="Genomic_DNA"/>
</dbReference>
<dbReference type="PRINTS" id="PR00162">
    <property type="entry name" value="RIESKE"/>
</dbReference>
<keyword evidence="2" id="KW-0479">Metal-binding</keyword>
<dbReference type="Pfam" id="PF01266">
    <property type="entry name" value="DAO"/>
    <property type="match status" value="1"/>
</dbReference>
<evidence type="ECO:0000256" key="4">
    <source>
        <dbReference type="ARBA" id="ARBA00023014"/>
    </source>
</evidence>
<accession>A0A9D2KJT8</accession>
<reference evidence="7" key="1">
    <citation type="journal article" date="2021" name="PeerJ">
        <title>Extensive microbial diversity within the chicken gut microbiome revealed by metagenomics and culture.</title>
        <authorList>
            <person name="Gilroy R."/>
            <person name="Ravi A."/>
            <person name="Getino M."/>
            <person name="Pursley I."/>
            <person name="Horton D.L."/>
            <person name="Alikhan N.F."/>
            <person name="Baker D."/>
            <person name="Gharbi K."/>
            <person name="Hall N."/>
            <person name="Watson M."/>
            <person name="Adriaenssens E.M."/>
            <person name="Foster-Nyarko E."/>
            <person name="Jarju S."/>
            <person name="Secka A."/>
            <person name="Antonio M."/>
            <person name="Oren A."/>
            <person name="Chaudhuri R.R."/>
            <person name="La Ragione R."/>
            <person name="Hildebrand F."/>
            <person name="Pallen M.J."/>
        </authorList>
    </citation>
    <scope>NUCLEOTIDE SEQUENCE</scope>
    <source>
        <strain evidence="7">ChiSjej2B20-11307</strain>
    </source>
</reference>
<evidence type="ECO:0000313" key="8">
    <source>
        <dbReference type="Proteomes" id="UP000824223"/>
    </source>
</evidence>
<evidence type="ECO:0000256" key="3">
    <source>
        <dbReference type="ARBA" id="ARBA00023004"/>
    </source>
</evidence>
<keyword evidence="3" id="KW-0408">Iron</keyword>
<dbReference type="Gene3D" id="3.30.9.10">
    <property type="entry name" value="D-Amino Acid Oxidase, subunit A, domain 2"/>
    <property type="match status" value="1"/>
</dbReference>
<organism evidence="7 8">
    <name type="scientific">Candidatus Mediterraneibacter pullicola</name>
    <dbReference type="NCBI Taxonomy" id="2838682"/>
    <lineage>
        <taxon>Bacteria</taxon>
        <taxon>Bacillati</taxon>
        <taxon>Bacillota</taxon>
        <taxon>Clostridia</taxon>
        <taxon>Lachnospirales</taxon>
        <taxon>Lachnospiraceae</taxon>
        <taxon>Mediterraneibacter</taxon>
    </lineage>
</organism>
<evidence type="ECO:0000256" key="2">
    <source>
        <dbReference type="ARBA" id="ARBA00022723"/>
    </source>
</evidence>
<keyword evidence="5" id="KW-1015">Disulfide bond</keyword>
<dbReference type="GO" id="GO:0005737">
    <property type="term" value="C:cytoplasm"/>
    <property type="evidence" value="ECO:0007669"/>
    <property type="project" value="TreeGrafter"/>
</dbReference>
<dbReference type="GO" id="GO:0046872">
    <property type="term" value="F:metal ion binding"/>
    <property type="evidence" value="ECO:0007669"/>
    <property type="project" value="UniProtKB-KW"/>
</dbReference>
<dbReference type="InterPro" id="IPR036922">
    <property type="entry name" value="Rieske_2Fe-2S_sf"/>
</dbReference>
<dbReference type="SUPFAM" id="SSF51905">
    <property type="entry name" value="FAD/NAD(P)-binding domain"/>
    <property type="match status" value="1"/>
</dbReference>
<gene>
    <name evidence="7" type="ORF">H9798_09770</name>
</gene>
<comment type="caution">
    <text evidence="7">The sequence shown here is derived from an EMBL/GenBank/DDBJ whole genome shotgun (WGS) entry which is preliminary data.</text>
</comment>
<dbReference type="GO" id="GO:0051537">
    <property type="term" value="F:2 iron, 2 sulfur cluster binding"/>
    <property type="evidence" value="ECO:0007669"/>
    <property type="project" value="UniProtKB-KW"/>
</dbReference>
<protein>
    <submittedName>
        <fullName evidence="7">FAD-dependent oxidoreductase</fullName>
    </submittedName>
</protein>
<evidence type="ECO:0000259" key="6">
    <source>
        <dbReference type="PROSITE" id="PS51296"/>
    </source>
</evidence>
<dbReference type="GO" id="GO:0016705">
    <property type="term" value="F:oxidoreductase activity, acting on paired donors, with incorporation or reduction of molecular oxygen"/>
    <property type="evidence" value="ECO:0007669"/>
    <property type="project" value="UniProtKB-ARBA"/>
</dbReference>
<dbReference type="PANTHER" id="PTHR13847:SF274">
    <property type="entry name" value="RIESKE 2FE-2S IRON-SULFUR PROTEIN YHFW-RELATED"/>
    <property type="match status" value="1"/>
</dbReference>
<keyword evidence="1" id="KW-0001">2Fe-2S</keyword>
<dbReference type="InterPro" id="IPR036188">
    <property type="entry name" value="FAD/NAD-bd_sf"/>
</dbReference>
<evidence type="ECO:0000256" key="1">
    <source>
        <dbReference type="ARBA" id="ARBA00022714"/>
    </source>
</evidence>
<dbReference type="AlphaFoldDB" id="A0A9D2KJT8"/>
<feature type="domain" description="Rieske" evidence="6">
    <location>
        <begin position="399"/>
        <end position="482"/>
    </location>
</feature>
<proteinExistence type="predicted"/>
<evidence type="ECO:0000256" key="5">
    <source>
        <dbReference type="ARBA" id="ARBA00023157"/>
    </source>
</evidence>
<dbReference type="PROSITE" id="PS51296">
    <property type="entry name" value="RIESKE"/>
    <property type="match status" value="1"/>
</dbReference>
<dbReference type="SUPFAM" id="SSF50022">
    <property type="entry name" value="ISP domain"/>
    <property type="match status" value="1"/>
</dbReference>
<dbReference type="InterPro" id="IPR005805">
    <property type="entry name" value="Rieske_Fe-S_prot_C"/>
</dbReference>
<dbReference type="PANTHER" id="PTHR13847">
    <property type="entry name" value="SARCOSINE DEHYDROGENASE-RELATED"/>
    <property type="match status" value="1"/>
</dbReference>
<sequence length="482" mass="53557">MESIWSRTCEIRRRESLQGDIETDAVVIGGGMAGILTAYQLERAGIHTAVLEAERIGGGQTKNTTAKITSQHGMFCKTFLEKKGKETATKYVQANQDSVEEYKRIIKEEKIDCDFEEQDSYVYSQDAEKLKQEAEVACELGISASYVKEIEVPVSCAGAVKFARQGQFHPLKFMAAIAERLTVYENSPVKEIEEHIVRTPGGSVCAGKIIFAVHFPFVNFPGMYFARMHQERSYVLALEDAGTLNGMYIGEGKDSLSFRQYGKYILFGGQGHRTGEEHDGRKYKGGSYAALREAVERIYPGSREITCWSAQDCVTADQIPFIGTYAKDRPDWIVSTGFRKWGMSSSMVSAMLIRDMLCKNENPCAGIFVPDRFSAEELPQIMKDGGKAVKGLTKRFFHIPDEISSQLEPGRGAIAETAEGKAGVYKTEEGTIYQVGIICPHLGCELVWNPDEKTWDCPCHGSRFDYQGNLLEGPAQEGIHGE</sequence>